<accession>A0A6C0L604</accession>
<organism evidence="1">
    <name type="scientific">viral metagenome</name>
    <dbReference type="NCBI Taxonomy" id="1070528"/>
    <lineage>
        <taxon>unclassified sequences</taxon>
        <taxon>metagenomes</taxon>
        <taxon>organismal metagenomes</taxon>
    </lineage>
</organism>
<reference evidence="1" key="1">
    <citation type="journal article" date="2020" name="Nature">
        <title>Giant virus diversity and host interactions through global metagenomics.</title>
        <authorList>
            <person name="Schulz F."/>
            <person name="Roux S."/>
            <person name="Paez-Espino D."/>
            <person name="Jungbluth S."/>
            <person name="Walsh D.A."/>
            <person name="Denef V.J."/>
            <person name="McMahon K.D."/>
            <person name="Konstantinidis K.T."/>
            <person name="Eloe-Fadrosh E.A."/>
            <person name="Kyrpides N.C."/>
            <person name="Woyke T."/>
        </authorList>
    </citation>
    <scope>NUCLEOTIDE SEQUENCE</scope>
    <source>
        <strain evidence="1">GVMAG-M-3300027759-16</strain>
    </source>
</reference>
<dbReference type="EMBL" id="MN740439">
    <property type="protein sequence ID" value="QHU26376.1"/>
    <property type="molecule type" value="Genomic_DNA"/>
</dbReference>
<name>A0A6C0L604_9ZZZZ</name>
<dbReference type="AlphaFoldDB" id="A0A6C0L604"/>
<proteinExistence type="predicted"/>
<protein>
    <submittedName>
        <fullName evidence="1">Uncharacterized protein</fullName>
    </submittedName>
</protein>
<evidence type="ECO:0000313" key="1">
    <source>
        <dbReference type="EMBL" id="QHU26376.1"/>
    </source>
</evidence>
<sequence length="96" mass="11202">MEYNAVVENILRDKESGWAYDYYKNDGKTSMDVAIAKAIQEGGNAEGDLTLQYKKFVEEKRFLLIQNVRNTFIINGDLEYLVREIKRVEEYVASIR</sequence>